<dbReference type="SUPFAM" id="SSF53850">
    <property type="entry name" value="Periplasmic binding protein-like II"/>
    <property type="match status" value="1"/>
</dbReference>
<reference evidence="2" key="2">
    <citation type="submission" date="2020-05" db="UniProtKB">
        <authorList>
            <consortium name="EnsemblMetazoa"/>
        </authorList>
    </citation>
    <scope>IDENTIFICATION</scope>
    <source>
        <strain evidence="2">WRAIR2</strain>
    </source>
</reference>
<keyword evidence="1" id="KW-1133">Transmembrane helix</keyword>
<reference evidence="3" key="1">
    <citation type="submission" date="2013-03" db="EMBL/GenBank/DDBJ databases">
        <title>The Genome Sequence of Anopheles dirus WRAIR2.</title>
        <authorList>
            <consortium name="The Broad Institute Genomics Platform"/>
            <person name="Neafsey D.E."/>
            <person name="Walton C."/>
            <person name="Walker B."/>
            <person name="Young S.K."/>
            <person name="Zeng Q."/>
            <person name="Gargeya S."/>
            <person name="Fitzgerald M."/>
            <person name="Haas B."/>
            <person name="Abouelleil A."/>
            <person name="Allen A.W."/>
            <person name="Alvarado L."/>
            <person name="Arachchi H.M."/>
            <person name="Berlin A.M."/>
            <person name="Chapman S.B."/>
            <person name="Gainer-Dewar J."/>
            <person name="Goldberg J."/>
            <person name="Griggs A."/>
            <person name="Gujja S."/>
            <person name="Hansen M."/>
            <person name="Howarth C."/>
            <person name="Imamovic A."/>
            <person name="Ireland A."/>
            <person name="Larimer J."/>
            <person name="McCowan C."/>
            <person name="Murphy C."/>
            <person name="Pearson M."/>
            <person name="Poon T.W."/>
            <person name="Priest M."/>
            <person name="Roberts A."/>
            <person name="Saif S."/>
            <person name="Shea T."/>
            <person name="Sisk P."/>
            <person name="Sykes S."/>
            <person name="Wortman J."/>
            <person name="Nusbaum C."/>
            <person name="Birren B."/>
        </authorList>
    </citation>
    <scope>NUCLEOTIDE SEQUENCE [LARGE SCALE GENOMIC DNA]</scope>
    <source>
        <strain evidence="3">WRAIR2</strain>
    </source>
</reference>
<keyword evidence="1" id="KW-0472">Membrane</keyword>
<feature type="transmembrane region" description="Helical" evidence="1">
    <location>
        <begin position="227"/>
        <end position="247"/>
    </location>
</feature>
<dbReference type="VEuPathDB" id="VectorBase:ADIR002722"/>
<evidence type="ECO:0000313" key="3">
    <source>
        <dbReference type="Proteomes" id="UP000075884"/>
    </source>
</evidence>
<dbReference type="Proteomes" id="UP000075884">
    <property type="component" value="Unassembled WGS sequence"/>
</dbReference>
<dbReference type="EnsemblMetazoa" id="ADIR002722-RA">
    <property type="protein sequence ID" value="ADIR002722-PA"/>
    <property type="gene ID" value="ADIR002722"/>
</dbReference>
<keyword evidence="3" id="KW-1185">Reference proteome</keyword>
<dbReference type="AlphaFoldDB" id="A0A182N507"/>
<keyword evidence="1" id="KW-0812">Transmembrane</keyword>
<organism evidence="2 3">
    <name type="scientific">Anopheles dirus</name>
    <dbReference type="NCBI Taxonomy" id="7168"/>
    <lineage>
        <taxon>Eukaryota</taxon>
        <taxon>Metazoa</taxon>
        <taxon>Ecdysozoa</taxon>
        <taxon>Arthropoda</taxon>
        <taxon>Hexapoda</taxon>
        <taxon>Insecta</taxon>
        <taxon>Pterygota</taxon>
        <taxon>Neoptera</taxon>
        <taxon>Endopterygota</taxon>
        <taxon>Diptera</taxon>
        <taxon>Nematocera</taxon>
        <taxon>Culicoidea</taxon>
        <taxon>Culicidae</taxon>
        <taxon>Anophelinae</taxon>
        <taxon>Anopheles</taxon>
    </lineage>
</organism>
<dbReference type="STRING" id="7168.A0A182N507"/>
<proteinExistence type="predicted"/>
<protein>
    <recommendedName>
        <fullName evidence="4">Ionotropic glutamate receptor C-terminal domain-containing protein</fullName>
    </recommendedName>
</protein>
<sequence>FTHLARNARNNPVQSVSFVSLASFSESKFVASLQSAHVRVGLMVDMNCHGVGGILHALSIGNWNSTSGLELWDNRSVYQRRTNLLGAQLIGVSDATEDEHLATLLANQLANSGNVYYDAAEGIALMASGKYAFLCDAQRAYKVIQSLYTDEQRCALQEIPLMAKTSIHLALTKGSPAKELLRITLHRIIANSMVQYGRKQCYTDKPRCAENEVKMPEVNLDQVSSVLVMQLGAVIGSIAILLLELAVKMVAAGRH</sequence>
<accession>A0A182N507</accession>
<evidence type="ECO:0000313" key="2">
    <source>
        <dbReference type="EnsemblMetazoa" id="ADIR002722-PA"/>
    </source>
</evidence>
<name>A0A182N507_9DIPT</name>
<evidence type="ECO:0000256" key="1">
    <source>
        <dbReference type="SAM" id="Phobius"/>
    </source>
</evidence>
<evidence type="ECO:0008006" key="4">
    <source>
        <dbReference type="Google" id="ProtNLM"/>
    </source>
</evidence>